<evidence type="ECO:0000256" key="1">
    <source>
        <dbReference type="SAM" id="Phobius"/>
    </source>
</evidence>
<gene>
    <name evidence="2" type="ORF">ENG63_08925</name>
</gene>
<accession>A0A7C0U3T7</accession>
<dbReference type="Proteomes" id="UP000886289">
    <property type="component" value="Unassembled WGS sequence"/>
</dbReference>
<proteinExistence type="predicted"/>
<sequence>MNINHVKLFKERIILRALVISLTLVFAAFALLYVSARKDWLEGYEVWRIVMQQLGGSLFIIGTVALLWEIFGRRAFLDEILAKAQISKEIAFSGIIKITNSFHHGIDWKSYFRTVKELDIFFAYGRTWRSTYAQELREVASREHTQIRVVLPDPEDKHTVFELAKRFNCAPEKLKDLIKEAETQFKSLCSSKDSKGGQVKIWFLPMAPSFTFYRFDHVGILALYSHRQERVRIPTFVCESGGTLYDYICEELDAMIRPDGLAKLIYDSSQKVI</sequence>
<dbReference type="AlphaFoldDB" id="A0A7C0U3T7"/>
<keyword evidence="1" id="KW-0472">Membrane</keyword>
<keyword evidence="1" id="KW-1133">Transmembrane helix</keyword>
<dbReference type="EMBL" id="DRBS01000327">
    <property type="protein sequence ID" value="HDD44962.1"/>
    <property type="molecule type" value="Genomic_DNA"/>
</dbReference>
<keyword evidence="1" id="KW-0812">Transmembrane</keyword>
<reference evidence="2" key="1">
    <citation type="journal article" date="2020" name="mSystems">
        <title>Genome- and Community-Level Interaction Insights into Carbon Utilization and Element Cycling Functions of Hydrothermarchaeota in Hydrothermal Sediment.</title>
        <authorList>
            <person name="Zhou Z."/>
            <person name="Liu Y."/>
            <person name="Xu W."/>
            <person name="Pan J."/>
            <person name="Luo Z.H."/>
            <person name="Li M."/>
        </authorList>
    </citation>
    <scope>NUCLEOTIDE SEQUENCE [LARGE SCALE GENOMIC DNA]</scope>
    <source>
        <strain evidence="2">HyVt-233</strain>
    </source>
</reference>
<feature type="transmembrane region" description="Helical" evidence="1">
    <location>
        <begin position="13"/>
        <end position="34"/>
    </location>
</feature>
<name>A0A7C0U3T7_DESA2</name>
<feature type="transmembrane region" description="Helical" evidence="1">
    <location>
        <begin position="46"/>
        <end position="68"/>
    </location>
</feature>
<evidence type="ECO:0000313" key="2">
    <source>
        <dbReference type="EMBL" id="HDD44962.1"/>
    </source>
</evidence>
<organism evidence="2">
    <name type="scientific">Desulfofervidus auxilii</name>
    <dbReference type="NCBI Taxonomy" id="1621989"/>
    <lineage>
        <taxon>Bacteria</taxon>
        <taxon>Pseudomonadati</taxon>
        <taxon>Thermodesulfobacteriota</taxon>
        <taxon>Candidatus Desulfofervidia</taxon>
        <taxon>Candidatus Desulfofervidales</taxon>
        <taxon>Candidatus Desulfofervidaceae</taxon>
        <taxon>Candidatus Desulfofervidus</taxon>
    </lineage>
</organism>
<protein>
    <submittedName>
        <fullName evidence="2">Uncharacterized protein</fullName>
    </submittedName>
</protein>
<comment type="caution">
    <text evidence="2">The sequence shown here is derived from an EMBL/GenBank/DDBJ whole genome shotgun (WGS) entry which is preliminary data.</text>
</comment>